<gene>
    <name evidence="1" type="ORF">CCMP2556_LOCUS33726</name>
    <name evidence="2" type="ORF">CCMP2556_LOCUS33728</name>
</gene>
<proteinExistence type="predicted"/>
<dbReference type="EMBL" id="CAXAMN010022359">
    <property type="protein sequence ID" value="CAK9068649.1"/>
    <property type="molecule type" value="Genomic_DNA"/>
</dbReference>
<reference evidence="2 3" key="1">
    <citation type="submission" date="2024-02" db="EMBL/GenBank/DDBJ databases">
        <authorList>
            <person name="Chen Y."/>
            <person name="Shah S."/>
            <person name="Dougan E. K."/>
            <person name="Thang M."/>
            <person name="Chan C."/>
        </authorList>
    </citation>
    <scope>NUCLEOTIDE SEQUENCE [LARGE SCALE GENOMIC DNA]</scope>
</reference>
<dbReference type="EMBL" id="CAXAMN010022358">
    <property type="protein sequence ID" value="CAK9068646.1"/>
    <property type="molecule type" value="Genomic_DNA"/>
</dbReference>
<evidence type="ECO:0000313" key="3">
    <source>
        <dbReference type="Proteomes" id="UP001642484"/>
    </source>
</evidence>
<keyword evidence="3" id="KW-1185">Reference proteome</keyword>
<evidence type="ECO:0000313" key="2">
    <source>
        <dbReference type="EMBL" id="CAK9068649.1"/>
    </source>
</evidence>
<dbReference type="Proteomes" id="UP001642484">
    <property type="component" value="Unassembled WGS sequence"/>
</dbReference>
<organism evidence="2 3">
    <name type="scientific">Durusdinium trenchii</name>
    <dbReference type="NCBI Taxonomy" id="1381693"/>
    <lineage>
        <taxon>Eukaryota</taxon>
        <taxon>Sar</taxon>
        <taxon>Alveolata</taxon>
        <taxon>Dinophyceae</taxon>
        <taxon>Suessiales</taxon>
        <taxon>Symbiodiniaceae</taxon>
        <taxon>Durusdinium</taxon>
    </lineage>
</organism>
<sequence length="237" mass="26302">MAGLPCLPKKLAQPLRSIQVGEIVELCLKFDVNKLTPPAFARIVEVYSIAKAKHLAQEIWEAKHLPKGARSMEKLTTLPESIAGSDYKKKQFKDKNSHVFWGRLECGLILSSISPWDVVTKESGVTRGGYVCKHCKGFWKSKRGSSRFVQIQGRHKGKRVSLQLILDEPTSSPRLPSETSVWTLTPTRSVGFASAGSTACMEHISDLLWGIIFSNPEADGLKQIHDLAAKRLQGSHR</sequence>
<protein>
    <submittedName>
        <fullName evidence="2">Uncharacterized protein</fullName>
    </submittedName>
</protein>
<name>A0ABP0P1I9_9DINO</name>
<comment type="caution">
    <text evidence="2">The sequence shown here is derived from an EMBL/GenBank/DDBJ whole genome shotgun (WGS) entry which is preliminary data.</text>
</comment>
<accession>A0ABP0P1I9</accession>
<evidence type="ECO:0000313" key="1">
    <source>
        <dbReference type="EMBL" id="CAK9068646.1"/>
    </source>
</evidence>